<protein>
    <recommendedName>
        <fullName evidence="7">Deoxyribose-phosphate aldolase</fullName>
        <shortName evidence="7">DERA</shortName>
        <ecNumber evidence="7">4.1.2.4</ecNumber>
    </recommendedName>
    <alternativeName>
        <fullName evidence="7">2-deoxy-D-ribose 5-phosphate aldolase</fullName>
    </alternativeName>
    <alternativeName>
        <fullName evidence="7">Phosphodeoxyriboaldolase</fullName>
        <shortName evidence="7">Deoxyriboaldolase</shortName>
    </alternativeName>
</protein>
<dbReference type="GO" id="GO:0009264">
    <property type="term" value="P:deoxyribonucleotide catabolic process"/>
    <property type="evidence" value="ECO:0007669"/>
    <property type="project" value="UniProtKB-UniRule"/>
</dbReference>
<evidence type="ECO:0000256" key="5">
    <source>
        <dbReference type="ARBA" id="ARBA00048791"/>
    </source>
</evidence>
<proteinExistence type="inferred from homology"/>
<dbReference type="PANTHER" id="PTHR10889">
    <property type="entry name" value="DEOXYRIBOSE-PHOSPHATE ALDOLASE"/>
    <property type="match status" value="1"/>
</dbReference>
<dbReference type="STRING" id="1798665.A2942_05075"/>
<feature type="active site" description="Proton donor/acceptor" evidence="7">
    <location>
        <position position="89"/>
    </location>
</feature>
<dbReference type="FunFam" id="3.20.20.70:FF:000044">
    <property type="entry name" value="Deoxyribose-phosphate aldolase"/>
    <property type="match status" value="1"/>
</dbReference>
<dbReference type="GO" id="GO:0016052">
    <property type="term" value="P:carbohydrate catabolic process"/>
    <property type="evidence" value="ECO:0007669"/>
    <property type="project" value="TreeGrafter"/>
</dbReference>
<evidence type="ECO:0000256" key="3">
    <source>
        <dbReference type="ARBA" id="ARBA00023239"/>
    </source>
</evidence>
<evidence type="ECO:0000256" key="1">
    <source>
        <dbReference type="ARBA" id="ARBA00010936"/>
    </source>
</evidence>
<comment type="caution">
    <text evidence="8">The sequence shown here is derived from an EMBL/GenBank/DDBJ whole genome shotgun (WGS) entry which is preliminary data.</text>
</comment>
<evidence type="ECO:0000313" key="8">
    <source>
        <dbReference type="EMBL" id="OGZ11144.1"/>
    </source>
</evidence>
<keyword evidence="4 7" id="KW-0704">Schiff base</keyword>
<dbReference type="InterPro" id="IPR028581">
    <property type="entry name" value="DeoC_typeI"/>
</dbReference>
<dbReference type="SMART" id="SM01133">
    <property type="entry name" value="DeoC"/>
    <property type="match status" value="1"/>
</dbReference>
<feature type="active site" description="Schiff-base intermediate with acetaldehyde" evidence="7">
    <location>
        <position position="156"/>
    </location>
</feature>
<dbReference type="InterPro" id="IPR013785">
    <property type="entry name" value="Aldolase_TIM"/>
</dbReference>
<dbReference type="Gene3D" id="3.20.20.70">
    <property type="entry name" value="Aldolase class I"/>
    <property type="match status" value="1"/>
</dbReference>
<accession>A0A1G2DC06</accession>
<dbReference type="SUPFAM" id="SSF51569">
    <property type="entry name" value="Aldolase"/>
    <property type="match status" value="1"/>
</dbReference>
<dbReference type="EMBL" id="MHLP01000041">
    <property type="protein sequence ID" value="OGZ11144.1"/>
    <property type="molecule type" value="Genomic_DNA"/>
</dbReference>
<sequence length="231" mass="24322">MNIVAYIDHTLLKPEATPAQITQLCKEAAQYGFASVCVNPSYVPLARELLRGSSVKVCTVIGYPLGATSTAAKLAEMKFALTDGAEELDMVIHIGRLKSGEPGDLEYVQQEIFELALRAHAGGAILKVIIETGLLTDDEKRTACRLAKDARADFVKTTTGFSYTGTTVQGATPAVVMLMRAAVGPDMGIKATGGVSDYTSAVAMIKAGATRLGASRSIALVNGAPKEKENN</sequence>
<dbReference type="PIRSF" id="PIRSF001357">
    <property type="entry name" value="DeoC"/>
    <property type="match status" value="1"/>
</dbReference>
<dbReference type="Pfam" id="PF01791">
    <property type="entry name" value="DeoC"/>
    <property type="match status" value="1"/>
</dbReference>
<comment type="function">
    <text evidence="6 7">Catalyzes a reversible aldol reaction between acetaldehyde and D-glyceraldehyde 3-phosphate to generate 2-deoxy-D-ribose 5-phosphate.</text>
</comment>
<organism evidence="8 9">
    <name type="scientific">Candidatus Lloydbacteria bacterium RIFCSPLOWO2_01_FULL_50_20</name>
    <dbReference type="NCBI Taxonomy" id="1798665"/>
    <lineage>
        <taxon>Bacteria</taxon>
        <taxon>Candidatus Lloydiibacteriota</taxon>
    </lineage>
</organism>
<feature type="active site" description="Proton donor/acceptor" evidence="7">
    <location>
        <position position="190"/>
    </location>
</feature>
<dbReference type="EC" id="4.1.2.4" evidence="7"/>
<name>A0A1G2DC06_9BACT</name>
<dbReference type="NCBIfam" id="TIGR00126">
    <property type="entry name" value="deoC"/>
    <property type="match status" value="1"/>
</dbReference>
<evidence type="ECO:0000256" key="2">
    <source>
        <dbReference type="ARBA" id="ARBA00022490"/>
    </source>
</evidence>
<comment type="pathway">
    <text evidence="7">Carbohydrate degradation; 2-deoxy-D-ribose 1-phosphate degradation; D-glyceraldehyde 3-phosphate and acetaldehyde from 2-deoxy-alpha-D-ribose 1-phosphate: step 2/2.</text>
</comment>
<dbReference type="GO" id="GO:0006018">
    <property type="term" value="P:2-deoxyribose 1-phosphate catabolic process"/>
    <property type="evidence" value="ECO:0007669"/>
    <property type="project" value="UniProtKB-UniRule"/>
</dbReference>
<evidence type="ECO:0000313" key="9">
    <source>
        <dbReference type="Proteomes" id="UP000178534"/>
    </source>
</evidence>
<comment type="catalytic activity">
    <reaction evidence="5 7">
        <text>2-deoxy-D-ribose 5-phosphate = D-glyceraldehyde 3-phosphate + acetaldehyde</text>
        <dbReference type="Rhea" id="RHEA:12821"/>
        <dbReference type="ChEBI" id="CHEBI:15343"/>
        <dbReference type="ChEBI" id="CHEBI:59776"/>
        <dbReference type="ChEBI" id="CHEBI:62877"/>
        <dbReference type="EC" id="4.1.2.4"/>
    </reaction>
</comment>
<dbReference type="HAMAP" id="MF_00114">
    <property type="entry name" value="DeoC_type1"/>
    <property type="match status" value="1"/>
</dbReference>
<dbReference type="InterPro" id="IPR002915">
    <property type="entry name" value="DeoC/FbaB/LacD_aldolase"/>
</dbReference>
<comment type="subcellular location">
    <subcellularLocation>
        <location evidence="7">Cytoplasm</location>
    </subcellularLocation>
</comment>
<dbReference type="GO" id="GO:0004139">
    <property type="term" value="F:deoxyribose-phosphate aldolase activity"/>
    <property type="evidence" value="ECO:0007669"/>
    <property type="project" value="UniProtKB-UniRule"/>
</dbReference>
<dbReference type="PANTHER" id="PTHR10889:SF1">
    <property type="entry name" value="DEOXYRIBOSE-PHOSPHATE ALDOLASE"/>
    <property type="match status" value="1"/>
</dbReference>
<evidence type="ECO:0000256" key="7">
    <source>
        <dbReference type="HAMAP-Rule" id="MF_00114"/>
    </source>
</evidence>
<dbReference type="AlphaFoldDB" id="A0A1G2DC06"/>
<dbReference type="UniPathway" id="UPA00002">
    <property type="reaction ID" value="UER00468"/>
</dbReference>
<evidence type="ECO:0000256" key="4">
    <source>
        <dbReference type="ARBA" id="ARBA00023270"/>
    </source>
</evidence>
<evidence type="ECO:0000256" key="6">
    <source>
        <dbReference type="ARBA" id="ARBA00056337"/>
    </source>
</evidence>
<gene>
    <name evidence="7" type="primary">deoC</name>
    <name evidence="8" type="ORF">A2942_05075</name>
</gene>
<keyword evidence="3 7" id="KW-0456">Lyase</keyword>
<reference evidence="8 9" key="1">
    <citation type="journal article" date="2016" name="Nat. Commun.">
        <title>Thousands of microbial genomes shed light on interconnected biogeochemical processes in an aquifer system.</title>
        <authorList>
            <person name="Anantharaman K."/>
            <person name="Brown C.T."/>
            <person name="Hug L.A."/>
            <person name="Sharon I."/>
            <person name="Castelle C.J."/>
            <person name="Probst A.J."/>
            <person name="Thomas B.C."/>
            <person name="Singh A."/>
            <person name="Wilkins M.J."/>
            <person name="Karaoz U."/>
            <person name="Brodie E.L."/>
            <person name="Williams K.H."/>
            <person name="Hubbard S.S."/>
            <person name="Banfield J.F."/>
        </authorList>
    </citation>
    <scope>NUCLEOTIDE SEQUENCE [LARGE SCALE GENOMIC DNA]</scope>
</reference>
<keyword evidence="2 7" id="KW-0963">Cytoplasm</keyword>
<dbReference type="CDD" id="cd00959">
    <property type="entry name" value="DeoC"/>
    <property type="match status" value="1"/>
</dbReference>
<dbReference type="InterPro" id="IPR011343">
    <property type="entry name" value="DeoC"/>
</dbReference>
<dbReference type="GO" id="GO:0005737">
    <property type="term" value="C:cytoplasm"/>
    <property type="evidence" value="ECO:0007669"/>
    <property type="project" value="UniProtKB-SubCell"/>
</dbReference>
<dbReference type="Proteomes" id="UP000178534">
    <property type="component" value="Unassembled WGS sequence"/>
</dbReference>
<comment type="similarity">
    <text evidence="1 7">Belongs to the DeoC/FbaB aldolase family. DeoC type 1 subfamily.</text>
</comment>